<dbReference type="OMA" id="QRPHHDI"/>
<evidence type="ECO:0000256" key="8">
    <source>
        <dbReference type="ARBA" id="ARBA00038313"/>
    </source>
</evidence>
<evidence type="ECO:0000313" key="15">
    <source>
        <dbReference type="EMBL" id="EAK88548.1"/>
    </source>
</evidence>
<dbReference type="STRING" id="353152.Q5CSA9"/>
<proteinExistence type="inferred from homology"/>
<accession>Q5CSA9</accession>
<dbReference type="GeneID" id="3371448"/>
<keyword evidence="3" id="KW-0288">FMN</keyword>
<comment type="caution">
    <text evidence="15">The sequence shown here is derived from an EMBL/GenBank/DDBJ whole genome shotgun (WGS) entry which is preliminary data.</text>
</comment>
<evidence type="ECO:0000256" key="2">
    <source>
        <dbReference type="ARBA" id="ARBA00022630"/>
    </source>
</evidence>
<evidence type="ECO:0000256" key="5">
    <source>
        <dbReference type="ARBA" id="ARBA00022857"/>
    </source>
</evidence>
<dbReference type="Proteomes" id="UP000006726">
    <property type="component" value="Chromosome 1"/>
</dbReference>
<comment type="similarity">
    <text evidence="8">Belongs to the Dus family. Dus1 subfamily.</text>
</comment>
<comment type="catalytic activity">
    <reaction evidence="12">
        <text>5,6-dihydrouridine(16) in tRNA + NAD(+) = uridine(16) in tRNA + NADH + H(+)</text>
        <dbReference type="Rhea" id="RHEA:53380"/>
        <dbReference type="Rhea" id="RHEA-COMP:13543"/>
        <dbReference type="Rhea" id="RHEA-COMP:13544"/>
        <dbReference type="ChEBI" id="CHEBI:15378"/>
        <dbReference type="ChEBI" id="CHEBI:57540"/>
        <dbReference type="ChEBI" id="CHEBI:57945"/>
        <dbReference type="ChEBI" id="CHEBI:65315"/>
        <dbReference type="ChEBI" id="CHEBI:74443"/>
        <dbReference type="EC" id="1.3.1.88"/>
    </reaction>
    <physiologicalReaction direction="right-to-left" evidence="12">
        <dbReference type="Rhea" id="RHEA:53382"/>
    </physiologicalReaction>
</comment>
<dbReference type="PANTHER" id="PTHR11082">
    <property type="entry name" value="TRNA-DIHYDROURIDINE SYNTHASE"/>
    <property type="match status" value="1"/>
</dbReference>
<dbReference type="FunCoup" id="Q5CSA9">
    <property type="interactions" value="399"/>
</dbReference>
<dbReference type="InterPro" id="IPR013785">
    <property type="entry name" value="Aldolase_TIM"/>
</dbReference>
<keyword evidence="4" id="KW-0819">tRNA processing</keyword>
<comment type="catalytic activity">
    <reaction evidence="10">
        <text>5,6-dihydrouridine(17) in tRNA + NAD(+) = uridine(17) in tRNA + NADH + H(+)</text>
        <dbReference type="Rhea" id="RHEA:53372"/>
        <dbReference type="Rhea" id="RHEA-COMP:13541"/>
        <dbReference type="Rhea" id="RHEA-COMP:13542"/>
        <dbReference type="ChEBI" id="CHEBI:15378"/>
        <dbReference type="ChEBI" id="CHEBI:57540"/>
        <dbReference type="ChEBI" id="CHEBI:57945"/>
        <dbReference type="ChEBI" id="CHEBI:65315"/>
        <dbReference type="ChEBI" id="CHEBI:74443"/>
        <dbReference type="EC" id="1.3.1.88"/>
    </reaction>
    <physiologicalReaction direction="right-to-left" evidence="10">
        <dbReference type="Rhea" id="RHEA:53374"/>
    </physiologicalReaction>
</comment>
<evidence type="ECO:0000256" key="4">
    <source>
        <dbReference type="ARBA" id="ARBA00022694"/>
    </source>
</evidence>
<evidence type="ECO:0000256" key="7">
    <source>
        <dbReference type="ARBA" id="ARBA00023027"/>
    </source>
</evidence>
<dbReference type="Pfam" id="PF01207">
    <property type="entry name" value="Dus"/>
    <property type="match status" value="1"/>
</dbReference>
<comment type="catalytic activity">
    <reaction evidence="13">
        <text>5,6-dihydrouridine(17) in tRNA + NADP(+) = uridine(17) in tRNA + NADPH + H(+)</text>
        <dbReference type="Rhea" id="RHEA:53368"/>
        <dbReference type="Rhea" id="RHEA-COMP:13541"/>
        <dbReference type="Rhea" id="RHEA-COMP:13542"/>
        <dbReference type="ChEBI" id="CHEBI:15378"/>
        <dbReference type="ChEBI" id="CHEBI:57783"/>
        <dbReference type="ChEBI" id="CHEBI:58349"/>
        <dbReference type="ChEBI" id="CHEBI:65315"/>
        <dbReference type="ChEBI" id="CHEBI:74443"/>
        <dbReference type="EC" id="1.3.1.88"/>
    </reaction>
    <physiologicalReaction direction="right-to-left" evidence="13">
        <dbReference type="Rhea" id="RHEA:53370"/>
    </physiologicalReaction>
</comment>
<dbReference type="SUPFAM" id="SSF51395">
    <property type="entry name" value="FMN-linked oxidoreductases"/>
    <property type="match status" value="1"/>
</dbReference>
<dbReference type="InterPro" id="IPR018517">
    <property type="entry name" value="tRNA_hU_synthase_CS"/>
</dbReference>
<dbReference type="Gene3D" id="3.20.20.70">
    <property type="entry name" value="Aldolase class I"/>
    <property type="match status" value="1"/>
</dbReference>
<dbReference type="CDD" id="cd02801">
    <property type="entry name" value="DUS_like_FMN"/>
    <property type="match status" value="1"/>
</dbReference>
<evidence type="ECO:0000256" key="10">
    <source>
        <dbReference type="ARBA" id="ARBA00047287"/>
    </source>
</evidence>
<dbReference type="EC" id="1.3.1.88" evidence="9"/>
<name>Q5CSA9_CRYPI</name>
<feature type="domain" description="DUS-like FMN-binding" evidence="14">
    <location>
        <begin position="23"/>
        <end position="322"/>
    </location>
</feature>
<dbReference type="KEGG" id="cpv:cgd1_3440"/>
<evidence type="ECO:0000256" key="13">
    <source>
        <dbReference type="ARBA" id="ARBA00049467"/>
    </source>
</evidence>
<dbReference type="InParanoid" id="Q5CSA9"/>
<evidence type="ECO:0000256" key="3">
    <source>
        <dbReference type="ARBA" id="ARBA00022643"/>
    </source>
</evidence>
<keyword evidence="2" id="KW-0285">Flavoprotein</keyword>
<dbReference type="InterPro" id="IPR035587">
    <property type="entry name" value="DUS-like_FMN-bd"/>
</dbReference>
<evidence type="ECO:0000256" key="6">
    <source>
        <dbReference type="ARBA" id="ARBA00023002"/>
    </source>
</evidence>
<protein>
    <recommendedName>
        <fullName evidence="9">tRNA-dihydrouridine(16/17) synthase [NAD(P)(+)]</fullName>
        <ecNumber evidence="9">1.3.1.88</ecNumber>
    </recommendedName>
</protein>
<evidence type="ECO:0000256" key="1">
    <source>
        <dbReference type="ARBA" id="ARBA00001917"/>
    </source>
</evidence>
<sequence length="409" mass="46824">RKMTKLSPWENWKNVLKSPKTVLAPMVDGSELAFRLICKKYGCDLGYSPMYHSGLFSKLQGYRETNFQTCEEDDPMIVQFCGNDPETLVKASKFIDDKVKGIDINFGCPQNIAKRGNYGAFLLSNPDLMERIISTLSESDLKCPVSCKIRILDHHDLQPTINLIKRLESAGACMIAVHGRTMTSRGVLTGPANWEALKILKSRCSIPFIANGGISNYEDIQKCLNYTGADAVMSAEGILENPWLFQGFKTPEAINNKPSQFQIALEYLDYCILYPPPNVGIIRTHLYRIFHTIFSLPGAHIFRDEINNSHQVHEFQLFVQNLENFYNTKIVHELRNFSGKIPQIGFWYIRHRHDKLDHNVTRELISIYNYQRQKLPTILQFNECDMTDVKVSNNLEIQSDDDISNLFSL</sequence>
<comment type="catalytic activity">
    <reaction evidence="11">
        <text>5,6-dihydrouridine(16) in tRNA + NADP(+) = uridine(16) in tRNA + NADPH + H(+)</text>
        <dbReference type="Rhea" id="RHEA:53376"/>
        <dbReference type="Rhea" id="RHEA-COMP:13543"/>
        <dbReference type="Rhea" id="RHEA-COMP:13544"/>
        <dbReference type="ChEBI" id="CHEBI:15378"/>
        <dbReference type="ChEBI" id="CHEBI:57783"/>
        <dbReference type="ChEBI" id="CHEBI:58349"/>
        <dbReference type="ChEBI" id="CHEBI:65315"/>
        <dbReference type="ChEBI" id="CHEBI:74443"/>
        <dbReference type="EC" id="1.3.1.88"/>
    </reaction>
    <physiologicalReaction direction="right-to-left" evidence="11">
        <dbReference type="Rhea" id="RHEA:53378"/>
    </physiologicalReaction>
</comment>
<comment type="cofactor">
    <cofactor evidence="1">
        <name>FMN</name>
        <dbReference type="ChEBI" id="CHEBI:58210"/>
    </cofactor>
</comment>
<dbReference type="EMBL" id="AAEE01000006">
    <property type="protein sequence ID" value="EAK88548.1"/>
    <property type="molecule type" value="Genomic_DNA"/>
</dbReference>
<evidence type="ECO:0000256" key="12">
    <source>
        <dbReference type="ARBA" id="ARBA00048934"/>
    </source>
</evidence>
<feature type="non-terminal residue" evidence="15">
    <location>
        <position position="1"/>
    </location>
</feature>
<reference evidence="15 16" key="1">
    <citation type="journal article" date="2004" name="Science">
        <title>Complete genome sequence of the apicomplexan, Cryptosporidium parvum.</title>
        <authorList>
            <person name="Abrahamsen M.S."/>
            <person name="Templeton T.J."/>
            <person name="Enomoto S."/>
            <person name="Abrahante J.E."/>
            <person name="Zhu G."/>
            <person name="Lancto C.A."/>
            <person name="Deng M."/>
            <person name="Liu C."/>
            <person name="Widmer G."/>
            <person name="Tzipori S."/>
            <person name="Buck G.A."/>
            <person name="Xu P."/>
            <person name="Bankier A.T."/>
            <person name="Dear P.H."/>
            <person name="Konfortov B.A."/>
            <person name="Spriggs H.F."/>
            <person name="Iyer L."/>
            <person name="Anantharaman V."/>
            <person name="Aravind L."/>
            <person name="Kapur V."/>
        </authorList>
    </citation>
    <scope>NUCLEOTIDE SEQUENCE [LARGE SCALE GENOMIC DNA]</scope>
    <source>
        <strain evidence="16">Iowa II</strain>
    </source>
</reference>
<evidence type="ECO:0000259" key="14">
    <source>
        <dbReference type="Pfam" id="PF01207"/>
    </source>
</evidence>
<dbReference type="GO" id="GO:0050660">
    <property type="term" value="F:flavin adenine dinucleotide binding"/>
    <property type="evidence" value="ECO:0007669"/>
    <property type="project" value="InterPro"/>
</dbReference>
<keyword evidence="16" id="KW-1185">Reference proteome</keyword>
<dbReference type="RefSeq" id="XP_628158.1">
    <property type="nucleotide sequence ID" value="XM_628158.1"/>
</dbReference>
<dbReference type="PROSITE" id="PS01136">
    <property type="entry name" value="UPF0034"/>
    <property type="match status" value="1"/>
</dbReference>
<keyword evidence="6" id="KW-0560">Oxidoreductase</keyword>
<gene>
    <name evidence="15" type="ORF">cgd1_3440</name>
</gene>
<dbReference type="AlphaFoldDB" id="Q5CSA9"/>
<dbReference type="OrthoDB" id="272303at2759"/>
<keyword evidence="5" id="KW-0521">NADP</keyword>
<evidence type="ECO:0000256" key="11">
    <source>
        <dbReference type="ARBA" id="ARBA00047652"/>
    </source>
</evidence>
<evidence type="ECO:0000313" key="16">
    <source>
        <dbReference type="Proteomes" id="UP000006726"/>
    </source>
</evidence>
<organism evidence="15 16">
    <name type="scientific">Cryptosporidium parvum (strain Iowa II)</name>
    <dbReference type="NCBI Taxonomy" id="353152"/>
    <lineage>
        <taxon>Eukaryota</taxon>
        <taxon>Sar</taxon>
        <taxon>Alveolata</taxon>
        <taxon>Apicomplexa</taxon>
        <taxon>Conoidasida</taxon>
        <taxon>Coccidia</taxon>
        <taxon>Eucoccidiorida</taxon>
        <taxon>Eimeriorina</taxon>
        <taxon>Cryptosporidiidae</taxon>
        <taxon>Cryptosporidium</taxon>
    </lineage>
</organism>
<keyword evidence="7" id="KW-0520">NAD</keyword>
<evidence type="ECO:0000256" key="9">
    <source>
        <dbReference type="ARBA" id="ARBA00038890"/>
    </source>
</evidence>
<dbReference type="PANTHER" id="PTHR11082:SF5">
    <property type="entry name" value="TRNA-DIHYDROURIDINE(16_17) SYNTHASE [NAD(P)(+)]-LIKE"/>
    <property type="match status" value="1"/>
</dbReference>
<dbReference type="GO" id="GO:0017150">
    <property type="term" value="F:tRNA dihydrouridine synthase activity"/>
    <property type="evidence" value="ECO:0007669"/>
    <property type="project" value="InterPro"/>
</dbReference>